<feature type="signal peptide" evidence="2">
    <location>
        <begin position="1"/>
        <end position="19"/>
    </location>
</feature>
<proteinExistence type="predicted"/>
<dbReference type="OMA" id="ENTVCGQ"/>
<evidence type="ECO:0000313" key="4">
    <source>
        <dbReference type="Proteomes" id="UP000054359"/>
    </source>
</evidence>
<evidence type="ECO:0008006" key="5">
    <source>
        <dbReference type="Google" id="ProtNLM"/>
    </source>
</evidence>
<protein>
    <recommendedName>
        <fullName evidence="5">VWFA domain-containing protein</fullName>
    </recommendedName>
</protein>
<keyword evidence="4" id="KW-1185">Reference proteome</keyword>
<dbReference type="OrthoDB" id="6510671at2759"/>
<dbReference type="AlphaFoldDB" id="A0A087UVU0"/>
<feature type="transmembrane region" description="Helical" evidence="1">
    <location>
        <begin position="743"/>
        <end position="763"/>
    </location>
</feature>
<feature type="non-terminal residue" evidence="3">
    <location>
        <position position="766"/>
    </location>
</feature>
<keyword evidence="1" id="KW-0472">Membrane</keyword>
<dbReference type="EMBL" id="KK121892">
    <property type="protein sequence ID" value="KFM81479.1"/>
    <property type="molecule type" value="Genomic_DNA"/>
</dbReference>
<keyword evidence="1" id="KW-0812">Transmembrane</keyword>
<feature type="chain" id="PRO_5001831017" description="VWFA domain-containing protein" evidence="2">
    <location>
        <begin position="20"/>
        <end position="766"/>
    </location>
</feature>
<keyword evidence="1" id="KW-1133">Transmembrane helix</keyword>
<sequence length="766" mass="87338">MKSQLFFCFFIVCVSYTSSFLNVREFRQTDLLKCYDGLRDNPKTNELINGQEYPLPNSLETFVSLVEKLETIHRNTDPLEMSKNLLLSFSVEGMNPDLKATPDRFNALNELRRAFFDIPNVIGKSNFRDEDLTHDEKCALHFMLSHTINDTLDGNEDSVLIDGRSVAKRPREYGVVSLHAKKIHAIALARVLLGLMAGLKGNNEMEASAILKRLKPRVGDELKGVKVKLLPAVTLGDLISAIVSSNYQRDNLIFFPNGQWNEDVCPTEYYLNDNVKSVVSYSLLRGAIDGFILGRLVEENLQTYKELRLSQILRMYYGPSGLVSENSKDQQWCNRNSLYNSKKVSNEEYKNYLKLYNVYRSAEDDSHLEEVDYVLSNIENKQEIFEAVSAEASTECRATDSSQDAKCETPTNIFAILDGAQLNNNFQMEVIGKLSVDFDIRPHGSLVGVYVNSRSMQRRSLDLIANHTGISGCPGCYIRPYRKFSGSRLNEEEVFQSLNETLTEFEEAYDKAQENLHEPKSGTPAKVILYFNNGNPTNTRKLKDAVWEVVEYFREATILAIGSNTEALQVFTRNDDTDIFSEKNVDALVPKLKSRICKVPAEFQFKKCESKSRGVDTKQLIFIPANKIQYWAMYPKYFLKSFSISLKFKPEDGAQIKVCFSRNYYRIIEDRSQQYVECQDSTGAEIEFKVSNPCKRRNEHNCDPFYFFVEGRKTATTLCQNLGCSSAKDIKIEFQHEGISCSAASFVSVSALTFLFATFIFFVHRY</sequence>
<name>A0A087UVU0_STEMI</name>
<evidence type="ECO:0000313" key="3">
    <source>
        <dbReference type="EMBL" id="KFM81479.1"/>
    </source>
</evidence>
<keyword evidence="2" id="KW-0732">Signal</keyword>
<organism evidence="3 4">
    <name type="scientific">Stegodyphus mimosarum</name>
    <name type="common">African social velvet spider</name>
    <dbReference type="NCBI Taxonomy" id="407821"/>
    <lineage>
        <taxon>Eukaryota</taxon>
        <taxon>Metazoa</taxon>
        <taxon>Ecdysozoa</taxon>
        <taxon>Arthropoda</taxon>
        <taxon>Chelicerata</taxon>
        <taxon>Arachnida</taxon>
        <taxon>Araneae</taxon>
        <taxon>Araneomorphae</taxon>
        <taxon>Entelegynae</taxon>
        <taxon>Eresoidea</taxon>
        <taxon>Eresidae</taxon>
        <taxon>Stegodyphus</taxon>
    </lineage>
</organism>
<evidence type="ECO:0000256" key="1">
    <source>
        <dbReference type="SAM" id="Phobius"/>
    </source>
</evidence>
<accession>A0A087UVU0</accession>
<dbReference type="Proteomes" id="UP000054359">
    <property type="component" value="Unassembled WGS sequence"/>
</dbReference>
<gene>
    <name evidence="3" type="ORF">X975_08449</name>
</gene>
<reference evidence="3 4" key="1">
    <citation type="submission" date="2013-11" db="EMBL/GenBank/DDBJ databases">
        <title>Genome sequencing of Stegodyphus mimosarum.</title>
        <authorList>
            <person name="Bechsgaard J."/>
        </authorList>
    </citation>
    <scope>NUCLEOTIDE SEQUENCE [LARGE SCALE GENOMIC DNA]</scope>
</reference>
<evidence type="ECO:0000256" key="2">
    <source>
        <dbReference type="SAM" id="SignalP"/>
    </source>
</evidence>